<feature type="non-terminal residue" evidence="1">
    <location>
        <position position="142"/>
    </location>
</feature>
<proteinExistence type="predicted"/>
<dbReference type="EMBL" id="BARV01010871">
    <property type="protein sequence ID" value="GAI02527.1"/>
    <property type="molecule type" value="Genomic_DNA"/>
</dbReference>
<evidence type="ECO:0000313" key="1">
    <source>
        <dbReference type="EMBL" id="GAI02527.1"/>
    </source>
</evidence>
<reference evidence="1" key="1">
    <citation type="journal article" date="2014" name="Front. Microbiol.">
        <title>High frequency of phylogenetically diverse reductive dehalogenase-homologous genes in deep subseafloor sedimentary metagenomes.</title>
        <authorList>
            <person name="Kawai M."/>
            <person name="Futagami T."/>
            <person name="Toyoda A."/>
            <person name="Takaki Y."/>
            <person name="Nishi S."/>
            <person name="Hori S."/>
            <person name="Arai W."/>
            <person name="Tsubouchi T."/>
            <person name="Morono Y."/>
            <person name="Uchiyama I."/>
            <person name="Ito T."/>
            <person name="Fujiyama A."/>
            <person name="Inagaki F."/>
            <person name="Takami H."/>
        </authorList>
    </citation>
    <scope>NUCLEOTIDE SEQUENCE</scope>
    <source>
        <strain evidence="1">Expedition CK06-06</strain>
    </source>
</reference>
<dbReference type="AlphaFoldDB" id="X1K6A0"/>
<comment type="caution">
    <text evidence="1">The sequence shown here is derived from an EMBL/GenBank/DDBJ whole genome shotgun (WGS) entry which is preliminary data.</text>
</comment>
<protein>
    <submittedName>
        <fullName evidence="1">Uncharacterized protein</fullName>
    </submittedName>
</protein>
<sequence length="142" mass="16179">MVIPGDRASIWSQLYPLLPAEEKAILRSWRGIEDKPGKEILLTGCFNALSPYLTMTPLLADLTPYGDERLWCSGGHIYQLGLLEVVGRIAQRAKQVLEELQPRRVITMMAAEYTMLTKILPEKFGVTFDFEVVPLEQWLSER</sequence>
<accession>X1K6A0</accession>
<name>X1K6A0_9ZZZZ</name>
<organism evidence="1">
    <name type="scientific">marine sediment metagenome</name>
    <dbReference type="NCBI Taxonomy" id="412755"/>
    <lineage>
        <taxon>unclassified sequences</taxon>
        <taxon>metagenomes</taxon>
        <taxon>ecological metagenomes</taxon>
    </lineage>
</organism>
<gene>
    <name evidence="1" type="ORF">S06H3_20872</name>
</gene>